<gene>
    <name evidence="3" type="ORF">GCM10023175_59830</name>
</gene>
<feature type="chain" id="PRO_5046377689" description="SGNH hydrolase-type esterase domain-containing protein" evidence="1">
    <location>
        <begin position="28"/>
        <end position="326"/>
    </location>
</feature>
<evidence type="ECO:0000259" key="2">
    <source>
        <dbReference type="Pfam" id="PF13472"/>
    </source>
</evidence>
<keyword evidence="1" id="KW-0732">Signal</keyword>
<comment type="caution">
    <text evidence="3">The sequence shown here is derived from an EMBL/GenBank/DDBJ whole genome shotgun (WGS) entry which is preliminary data.</text>
</comment>
<evidence type="ECO:0000313" key="4">
    <source>
        <dbReference type="Proteomes" id="UP001501598"/>
    </source>
</evidence>
<protein>
    <recommendedName>
        <fullName evidence="2">SGNH hydrolase-type esterase domain-containing protein</fullName>
    </recommendedName>
</protein>
<evidence type="ECO:0000256" key="1">
    <source>
        <dbReference type="SAM" id="SignalP"/>
    </source>
</evidence>
<dbReference type="Pfam" id="PF13472">
    <property type="entry name" value="Lipase_GDSL_2"/>
    <property type="match status" value="1"/>
</dbReference>
<keyword evidence="4" id="KW-1185">Reference proteome</keyword>
<dbReference type="SUPFAM" id="SSF52266">
    <property type="entry name" value="SGNH hydrolase"/>
    <property type="match status" value="1"/>
</dbReference>
<accession>A0ABP8S0F0</accession>
<proteinExistence type="predicted"/>
<dbReference type="PROSITE" id="PS51257">
    <property type="entry name" value="PROKAR_LIPOPROTEIN"/>
    <property type="match status" value="1"/>
</dbReference>
<evidence type="ECO:0000313" key="3">
    <source>
        <dbReference type="EMBL" id="GAA4556806.1"/>
    </source>
</evidence>
<dbReference type="InterPro" id="IPR013830">
    <property type="entry name" value="SGNH_hydro"/>
</dbReference>
<dbReference type="Proteomes" id="UP001501598">
    <property type="component" value="Unassembled WGS sequence"/>
</dbReference>
<organism evidence="3 4">
    <name type="scientific">Pseudonocardia xishanensis</name>
    <dbReference type="NCBI Taxonomy" id="630995"/>
    <lineage>
        <taxon>Bacteria</taxon>
        <taxon>Bacillati</taxon>
        <taxon>Actinomycetota</taxon>
        <taxon>Actinomycetes</taxon>
        <taxon>Pseudonocardiales</taxon>
        <taxon>Pseudonocardiaceae</taxon>
        <taxon>Pseudonocardia</taxon>
    </lineage>
</organism>
<reference evidence="4" key="1">
    <citation type="journal article" date="2019" name="Int. J. Syst. Evol. Microbiol.">
        <title>The Global Catalogue of Microorganisms (GCM) 10K type strain sequencing project: providing services to taxonomists for standard genome sequencing and annotation.</title>
        <authorList>
            <consortium name="The Broad Institute Genomics Platform"/>
            <consortium name="The Broad Institute Genome Sequencing Center for Infectious Disease"/>
            <person name="Wu L."/>
            <person name="Ma J."/>
        </authorList>
    </citation>
    <scope>NUCLEOTIDE SEQUENCE [LARGE SCALE GENOMIC DNA]</scope>
    <source>
        <strain evidence="4">JCM 17906</strain>
    </source>
</reference>
<dbReference type="Gene3D" id="3.40.50.1110">
    <property type="entry name" value="SGNH hydrolase"/>
    <property type="match status" value="1"/>
</dbReference>
<sequence length="326" mass="33770">MHVPFRRRLAAACGGMALLVASGCAAAGTGQVGNTASTVPVVAPTPEPVRLDPGKGLYLSLGDSYAAGTNPRSYSSGETSDFAFPNQIASRVDATGTPLQLVNLACSGATSQDMVGAAGCASNLMGADSTPYPTEPQLAAAERVLTASAGNVRLVTVVIGGNDLTRCLSDTHASGDFRTNPATTACLQTATETLRDNLTEILARVRALVGPEVPVVGLTYPDSYLGLYTRTEPGYRDYARASQQLFETQLNPVLARAYAAAGAEFVDITRLTGGYDALDPTPDGTIPPPVQTVCLLTYMCSDEDVHATEAGHTFIADQVLALAPLG</sequence>
<feature type="signal peptide" evidence="1">
    <location>
        <begin position="1"/>
        <end position="27"/>
    </location>
</feature>
<feature type="domain" description="SGNH hydrolase-type esterase" evidence="2">
    <location>
        <begin position="61"/>
        <end position="312"/>
    </location>
</feature>
<dbReference type="RefSeq" id="WP_345425994.1">
    <property type="nucleotide sequence ID" value="NZ_BAABGT010000099.1"/>
</dbReference>
<name>A0ABP8S0F0_9PSEU</name>
<dbReference type="InterPro" id="IPR037460">
    <property type="entry name" value="SEST-like"/>
</dbReference>
<dbReference type="InterPro" id="IPR036514">
    <property type="entry name" value="SGNH_hydro_sf"/>
</dbReference>
<dbReference type="PANTHER" id="PTHR37981:SF1">
    <property type="entry name" value="SGNH HYDROLASE-TYPE ESTERASE DOMAIN-CONTAINING PROTEIN"/>
    <property type="match status" value="1"/>
</dbReference>
<dbReference type="PANTHER" id="PTHR37981">
    <property type="entry name" value="LIPASE 2"/>
    <property type="match status" value="1"/>
</dbReference>
<dbReference type="EMBL" id="BAABGT010000099">
    <property type="protein sequence ID" value="GAA4556806.1"/>
    <property type="molecule type" value="Genomic_DNA"/>
</dbReference>